<keyword evidence="2" id="KW-1185">Reference proteome</keyword>
<protein>
    <submittedName>
        <fullName evidence="1">Uncharacterized protein</fullName>
    </submittedName>
</protein>
<gene>
    <name evidence="1" type="ORF">QBC47DRAFT_178398</name>
</gene>
<dbReference type="AlphaFoldDB" id="A0AAJ0FC34"/>
<sequence>MFISLLLINLSVCVLLRYALIRCFGLYMYIPGCIAQTSTTTYVSSRPSRTHGCKIKVKIPSAPSTESRFIRESVPCTPPAISATPTML</sequence>
<proteinExistence type="predicted"/>
<name>A0AAJ0FC34_9PEZI</name>
<reference evidence="1" key="1">
    <citation type="submission" date="2023-06" db="EMBL/GenBank/DDBJ databases">
        <title>Genome-scale phylogeny and comparative genomics of the fungal order Sordariales.</title>
        <authorList>
            <consortium name="Lawrence Berkeley National Laboratory"/>
            <person name="Hensen N."/>
            <person name="Bonometti L."/>
            <person name="Westerberg I."/>
            <person name="Brannstrom I.O."/>
            <person name="Guillou S."/>
            <person name="Cros-Aarteil S."/>
            <person name="Calhoun S."/>
            <person name="Haridas S."/>
            <person name="Kuo A."/>
            <person name="Mondo S."/>
            <person name="Pangilinan J."/>
            <person name="Riley R."/>
            <person name="Labutti K."/>
            <person name="Andreopoulos B."/>
            <person name="Lipzen A."/>
            <person name="Chen C."/>
            <person name="Yanf M."/>
            <person name="Daum C."/>
            <person name="Ng V."/>
            <person name="Clum A."/>
            <person name="Steindorff A."/>
            <person name="Ohm R."/>
            <person name="Martin F."/>
            <person name="Silar P."/>
            <person name="Natvig D."/>
            <person name="Lalanne C."/>
            <person name="Gautier V."/>
            <person name="Ament-Velasquez S.L."/>
            <person name="Kruys A."/>
            <person name="Hutchinson M.I."/>
            <person name="Powell A.J."/>
            <person name="Barry K."/>
            <person name="Miller A.N."/>
            <person name="Grigoriev I.V."/>
            <person name="Debuchy R."/>
            <person name="Gladieux P."/>
            <person name="Thoren M.H."/>
            <person name="Johannesson H."/>
        </authorList>
    </citation>
    <scope>NUCLEOTIDE SEQUENCE</scope>
    <source>
        <strain evidence="1">PSN4</strain>
    </source>
</reference>
<evidence type="ECO:0000313" key="2">
    <source>
        <dbReference type="Proteomes" id="UP001239445"/>
    </source>
</evidence>
<dbReference type="Proteomes" id="UP001239445">
    <property type="component" value="Unassembled WGS sequence"/>
</dbReference>
<dbReference type="EMBL" id="MU839832">
    <property type="protein sequence ID" value="KAK1756029.1"/>
    <property type="molecule type" value="Genomic_DNA"/>
</dbReference>
<comment type="caution">
    <text evidence="1">The sequence shown here is derived from an EMBL/GenBank/DDBJ whole genome shotgun (WGS) entry which is preliminary data.</text>
</comment>
<organism evidence="1 2">
    <name type="scientific">Echria macrotheca</name>
    <dbReference type="NCBI Taxonomy" id="438768"/>
    <lineage>
        <taxon>Eukaryota</taxon>
        <taxon>Fungi</taxon>
        <taxon>Dikarya</taxon>
        <taxon>Ascomycota</taxon>
        <taxon>Pezizomycotina</taxon>
        <taxon>Sordariomycetes</taxon>
        <taxon>Sordariomycetidae</taxon>
        <taxon>Sordariales</taxon>
        <taxon>Schizotheciaceae</taxon>
        <taxon>Echria</taxon>
    </lineage>
</organism>
<accession>A0AAJ0FC34</accession>
<evidence type="ECO:0000313" key="1">
    <source>
        <dbReference type="EMBL" id="KAK1756029.1"/>
    </source>
</evidence>